<dbReference type="PANTHER" id="PTHR47153">
    <property type="entry name" value="LACTATE UTILIZATION PROTEIN B"/>
    <property type="match status" value="1"/>
</dbReference>
<dbReference type="GO" id="GO:0006089">
    <property type="term" value="P:lactate metabolic process"/>
    <property type="evidence" value="ECO:0007669"/>
    <property type="project" value="InterPro"/>
</dbReference>
<dbReference type="InterPro" id="IPR024569">
    <property type="entry name" value="LutB_C"/>
</dbReference>
<accession>X0TWX7</accession>
<dbReference type="PROSITE" id="PS00198">
    <property type="entry name" value="4FE4S_FER_1"/>
    <property type="match status" value="1"/>
</dbReference>
<dbReference type="PANTHER" id="PTHR47153:SF2">
    <property type="entry name" value="LACTATE UTILIZATION PROTEIN B"/>
    <property type="match status" value="1"/>
</dbReference>
<feature type="non-terminal residue" evidence="3">
    <location>
        <position position="1"/>
    </location>
</feature>
<feature type="compositionally biased region" description="Basic and acidic residues" evidence="1">
    <location>
        <begin position="244"/>
        <end position="262"/>
    </location>
</feature>
<dbReference type="InterPro" id="IPR017896">
    <property type="entry name" value="4Fe4S_Fe-S-bd"/>
</dbReference>
<protein>
    <recommendedName>
        <fullName evidence="2">4Fe-4S ferredoxin-type domain-containing protein</fullName>
    </recommendedName>
</protein>
<evidence type="ECO:0000313" key="3">
    <source>
        <dbReference type="EMBL" id="GAF91676.1"/>
    </source>
</evidence>
<feature type="non-terminal residue" evidence="3">
    <location>
        <position position="262"/>
    </location>
</feature>
<dbReference type="GO" id="GO:0051536">
    <property type="term" value="F:iron-sulfur cluster binding"/>
    <property type="evidence" value="ECO:0007669"/>
    <property type="project" value="InterPro"/>
</dbReference>
<gene>
    <name evidence="3" type="ORF">S01H1_21035</name>
</gene>
<dbReference type="InterPro" id="IPR009051">
    <property type="entry name" value="Helical_ferredxn"/>
</dbReference>
<comment type="caution">
    <text evidence="3">The sequence shown here is derived from an EMBL/GenBank/DDBJ whole genome shotgun (WGS) entry which is preliminary data.</text>
</comment>
<dbReference type="SUPFAM" id="SSF46548">
    <property type="entry name" value="alpha-helical ferredoxin"/>
    <property type="match status" value="1"/>
</dbReference>
<dbReference type="PROSITE" id="PS51379">
    <property type="entry name" value="4FE4S_FER_2"/>
    <property type="match status" value="1"/>
</dbReference>
<dbReference type="AlphaFoldDB" id="X0TWX7"/>
<organism evidence="3">
    <name type="scientific">marine sediment metagenome</name>
    <dbReference type="NCBI Taxonomy" id="412755"/>
    <lineage>
        <taxon>unclassified sequences</taxon>
        <taxon>metagenomes</taxon>
        <taxon>ecological metagenomes</taxon>
    </lineage>
</organism>
<dbReference type="Pfam" id="PF11870">
    <property type="entry name" value="LutB_C"/>
    <property type="match status" value="1"/>
</dbReference>
<evidence type="ECO:0000256" key="1">
    <source>
        <dbReference type="SAM" id="MobiDB-lite"/>
    </source>
</evidence>
<dbReference type="EMBL" id="BARS01011597">
    <property type="protein sequence ID" value="GAF91676.1"/>
    <property type="molecule type" value="Genomic_DNA"/>
</dbReference>
<dbReference type="Gene3D" id="1.10.1060.10">
    <property type="entry name" value="Alpha-helical ferredoxin"/>
    <property type="match status" value="1"/>
</dbReference>
<reference evidence="3" key="1">
    <citation type="journal article" date="2014" name="Front. Microbiol.">
        <title>High frequency of phylogenetically diverse reductive dehalogenase-homologous genes in deep subseafloor sedimentary metagenomes.</title>
        <authorList>
            <person name="Kawai M."/>
            <person name="Futagami T."/>
            <person name="Toyoda A."/>
            <person name="Takaki Y."/>
            <person name="Nishi S."/>
            <person name="Hori S."/>
            <person name="Arai W."/>
            <person name="Tsubouchi T."/>
            <person name="Morono Y."/>
            <person name="Uchiyama I."/>
            <person name="Ito T."/>
            <person name="Fujiyama A."/>
            <person name="Inagaki F."/>
            <person name="Takami H."/>
        </authorList>
    </citation>
    <scope>NUCLEOTIDE SEQUENCE</scope>
    <source>
        <strain evidence="3">Expedition CK06-06</strain>
    </source>
</reference>
<feature type="region of interest" description="Disordered" evidence="1">
    <location>
        <begin position="219"/>
        <end position="262"/>
    </location>
</feature>
<dbReference type="Pfam" id="PF13183">
    <property type="entry name" value="Fer4_8"/>
    <property type="match status" value="1"/>
</dbReference>
<proteinExistence type="predicted"/>
<dbReference type="InterPro" id="IPR004452">
    <property type="entry name" value="LutB/LldF"/>
</dbReference>
<feature type="domain" description="4Fe-4S ferredoxin-type" evidence="2">
    <location>
        <begin position="52"/>
        <end position="82"/>
    </location>
</feature>
<evidence type="ECO:0000259" key="2">
    <source>
        <dbReference type="PROSITE" id="PS51379"/>
    </source>
</evidence>
<name>X0TWX7_9ZZZZ</name>
<sequence length="262" mass="28849">AVQLKVLARSATGQRISVYTNLTNGPRQPGDKDGPEQFHLVVVDNGRSRVLASKYRQLLRCIRCGACLNACPVYRAIGGHAYGSVYPGPIGKLLTPLFETLVGRADLPQVSALCDACRDACPVRIELPEMLILMRDDLRRLGQVPLSQRAGFAAWAKVMTHPWLYRLAWRTARAGLTLESLQGWVQRIPPAGSPWTDARDLPLPADRPFHQVWDQTLKHASGIPQPPDNVGGPTPTPLPQQAQAEHERDHGIRRPHAEPVSA</sequence>
<dbReference type="InterPro" id="IPR017900">
    <property type="entry name" value="4Fe4S_Fe_S_CS"/>
</dbReference>